<dbReference type="Proteomes" id="UP000386466">
    <property type="component" value="Unassembled WGS sequence"/>
</dbReference>
<proteinExistence type="predicted"/>
<evidence type="ECO:0000256" key="1">
    <source>
        <dbReference type="SAM" id="MobiDB-lite"/>
    </source>
</evidence>
<evidence type="ECO:0000313" key="2">
    <source>
        <dbReference type="EMBL" id="VFV26679.1"/>
    </source>
</evidence>
<dbReference type="InterPro" id="IPR019332">
    <property type="entry name" value="OSCP1"/>
</dbReference>
<dbReference type="EMBL" id="CAAGRJ010009019">
    <property type="protein sequence ID" value="VFV26679.1"/>
    <property type="molecule type" value="Genomic_DNA"/>
</dbReference>
<feature type="compositionally biased region" description="Polar residues" evidence="1">
    <location>
        <begin position="129"/>
        <end position="139"/>
    </location>
</feature>
<gene>
    <name evidence="2" type="ORF">LYPA_23C005632</name>
</gene>
<sequence length="598" mass="66437">MLELMTRVKCGRCSPSRQLLDSVKGGSFRETPARLLAGRPDVNRPCLLHGARNLARKRKLRPSGPSPIQKITEGFRGILHDLRDSSLQPCVAGDPSTYREGQPRRARKGRGRDSTPGPAAHSEVLLGLSASSGRGQPNHPSWRRKQRSNREAQSTTEAAAGGPISVRLGRLPTSGPLIGFLGHPPRYPGNQARGRGGCESRPPATQPGGSSPAPLVSGTMSVRTLPLLFLNLGGEMLYILDQRLRAQNIPGDKARKVLHDIISTMFNRKFMEELFKPQELYSKKALRTVYDRLAHASIMRLNQASMDKLYDLMTMAFKHQVLLCPRPKDVLLVTFNHLDAIKGFIQDSPAILHQVEEIFWQLTETYGGLSAGEFQLIRQTLLTFFQDLHIRVSLFLKDKVQNSNGRFVLPVSGPVPWGTEVPGLIRMFDSKGKEVKKVEFKHGGNYVTAPKEGSFELYGDRVLKLGTNMYSMNRPVETHMSGASKNLAPRTQENIAPNPLAKEELNFLARLMGGMEIKKPSGPEPGFRLNLFTTDEEEEQAALTRPEELSYEVINIQATQDQQRNEELARIMGELEVTDQPRQSASKGDDLLAMMDGL</sequence>
<reference evidence="2 3" key="1">
    <citation type="submission" date="2019-01" db="EMBL/GenBank/DDBJ databases">
        <authorList>
            <person name="Alioto T."/>
            <person name="Alioto T."/>
        </authorList>
    </citation>
    <scope>NUCLEOTIDE SEQUENCE [LARGE SCALE GENOMIC DNA]</scope>
</reference>
<evidence type="ECO:0000313" key="3">
    <source>
        <dbReference type="Proteomes" id="UP000386466"/>
    </source>
</evidence>
<dbReference type="Pfam" id="PF10188">
    <property type="entry name" value="Oscp1"/>
    <property type="match status" value="1"/>
</dbReference>
<protein>
    <submittedName>
        <fullName evidence="2">Af462348_1oxidored-nitro domain-containing protein</fullName>
    </submittedName>
</protein>
<dbReference type="PANTHER" id="PTHR21439:SF0">
    <property type="entry name" value="PROTEIN OSCP1"/>
    <property type="match status" value="1"/>
</dbReference>
<dbReference type="GO" id="GO:0005886">
    <property type="term" value="C:plasma membrane"/>
    <property type="evidence" value="ECO:0007669"/>
    <property type="project" value="TreeGrafter"/>
</dbReference>
<dbReference type="PANTHER" id="PTHR21439">
    <property type="entry name" value="OXIDORED-NITRO DOMAIN-CONTAINING PROTEIN"/>
    <property type="match status" value="1"/>
</dbReference>
<accession>A0A485N292</accession>
<dbReference type="GO" id="GO:0005737">
    <property type="term" value="C:cytoplasm"/>
    <property type="evidence" value="ECO:0007669"/>
    <property type="project" value="TreeGrafter"/>
</dbReference>
<keyword evidence="3" id="KW-1185">Reference proteome</keyword>
<feature type="region of interest" description="Disordered" evidence="1">
    <location>
        <begin position="579"/>
        <end position="598"/>
    </location>
</feature>
<organism evidence="2 3">
    <name type="scientific">Lynx pardinus</name>
    <name type="common">Iberian lynx</name>
    <name type="synonym">Felis pardina</name>
    <dbReference type="NCBI Taxonomy" id="191816"/>
    <lineage>
        <taxon>Eukaryota</taxon>
        <taxon>Metazoa</taxon>
        <taxon>Chordata</taxon>
        <taxon>Craniata</taxon>
        <taxon>Vertebrata</taxon>
        <taxon>Euteleostomi</taxon>
        <taxon>Mammalia</taxon>
        <taxon>Eutheria</taxon>
        <taxon>Laurasiatheria</taxon>
        <taxon>Carnivora</taxon>
        <taxon>Feliformia</taxon>
        <taxon>Felidae</taxon>
        <taxon>Felinae</taxon>
        <taxon>Lynx</taxon>
    </lineage>
</organism>
<dbReference type="AlphaFoldDB" id="A0A485N292"/>
<name>A0A485N292_LYNPA</name>
<feature type="region of interest" description="Disordered" evidence="1">
    <location>
        <begin position="89"/>
        <end position="216"/>
    </location>
</feature>